<evidence type="ECO:0000313" key="2">
    <source>
        <dbReference type="EMBL" id="UZA51451.1"/>
    </source>
</evidence>
<dbReference type="Proteomes" id="UP001163283">
    <property type="component" value="Chromosome"/>
</dbReference>
<evidence type="ECO:0000313" key="4">
    <source>
        <dbReference type="Proteomes" id="UP001163283"/>
    </source>
</evidence>
<dbReference type="Proteomes" id="UP000254133">
    <property type="component" value="Unassembled WGS sequence"/>
</dbReference>
<dbReference type="AlphaFoldDB" id="A0A1T0A0L8"/>
<evidence type="ECO:0000313" key="3">
    <source>
        <dbReference type="Proteomes" id="UP000254133"/>
    </source>
</evidence>
<name>A0A1T0A0L8_MORBO</name>
<dbReference type="STRING" id="476.B0182_07250"/>
<organism evidence="1 3">
    <name type="scientific">Moraxella bovis</name>
    <dbReference type="NCBI Taxonomy" id="476"/>
    <lineage>
        <taxon>Bacteria</taxon>
        <taxon>Pseudomonadati</taxon>
        <taxon>Pseudomonadota</taxon>
        <taxon>Gammaproteobacteria</taxon>
        <taxon>Moraxellales</taxon>
        <taxon>Moraxellaceae</taxon>
        <taxon>Moraxella</taxon>
    </lineage>
</organism>
<evidence type="ECO:0000313" key="1">
    <source>
        <dbReference type="EMBL" id="STY90457.1"/>
    </source>
</evidence>
<reference evidence="2 4" key="2">
    <citation type="journal article" date="2022" name="BMC Microbiol.">
        <title>Whole genome sequencing of Moraxella bovis strains from North America reveals two genotypes with different genetic determinants.</title>
        <authorList>
            <person name="Wynn E.L."/>
            <person name="Hille M.M."/>
            <person name="Loy J.D."/>
            <person name="Schuller G."/>
            <person name="Kuhn K.L."/>
            <person name="Dickey A.M."/>
            <person name="Bono J.L."/>
            <person name="Clawson M.L."/>
        </authorList>
    </citation>
    <scope>NUCLEOTIDE SEQUENCE [LARGE SCALE GENOMIC DNA]</scope>
    <source>
        <strain evidence="2 4">SAM57978</strain>
    </source>
</reference>
<dbReference type="GeneID" id="77189747"/>
<accession>A0A1T0A0L8</accession>
<reference evidence="1 3" key="1">
    <citation type="submission" date="2018-06" db="EMBL/GenBank/DDBJ databases">
        <authorList>
            <consortium name="Pathogen Informatics"/>
            <person name="Doyle S."/>
        </authorList>
    </citation>
    <scope>NUCLEOTIDE SEQUENCE [LARGE SCALE GENOMIC DNA]</scope>
    <source>
        <strain evidence="1 3">NCTC9426</strain>
    </source>
</reference>
<dbReference type="EMBL" id="UGPZ01000002">
    <property type="protein sequence ID" value="STY90457.1"/>
    <property type="molecule type" value="Genomic_DNA"/>
</dbReference>
<sequence>MIKVCCINIYLELNAVNKIFIGLLLIFFSQISVAQYDVNQEQLIFACQLKNQATITIHRSHHIEPNYTYRFTRNGKVELKLTQTQTQMRLNSRVNQLQFRGNGVSMFFPNGNYGYNIFSAFEIPEKEEDDIILRSGVIVSNGDDYNKHIYCYRTFKQLSDEYL</sequence>
<dbReference type="RefSeq" id="WP_078274265.1">
    <property type="nucleotide sequence ID" value="NZ_CP087765.1"/>
</dbReference>
<gene>
    <name evidence="2" type="ORF">LP129_13355</name>
    <name evidence="1" type="ORF">NCTC9426_00473</name>
</gene>
<dbReference type="KEGG" id="mboi:DQF64_13200"/>
<protein>
    <submittedName>
        <fullName evidence="1">Uncharacterized protein</fullName>
    </submittedName>
</protein>
<proteinExistence type="predicted"/>
<dbReference type="EMBL" id="CP087781">
    <property type="protein sequence ID" value="UZA51451.1"/>
    <property type="molecule type" value="Genomic_DNA"/>
</dbReference>